<keyword evidence="2" id="KW-1185">Reference proteome</keyword>
<accession>A0A232EUL4</accession>
<evidence type="ECO:0000313" key="1">
    <source>
        <dbReference type="EMBL" id="OXU22048.1"/>
    </source>
</evidence>
<comment type="caution">
    <text evidence="1">The sequence shown here is derived from an EMBL/GenBank/DDBJ whole genome shotgun (WGS) entry which is preliminary data.</text>
</comment>
<evidence type="ECO:0000313" key="2">
    <source>
        <dbReference type="Proteomes" id="UP000215335"/>
    </source>
</evidence>
<organism evidence="1 2">
    <name type="scientific">Trichomalopsis sarcophagae</name>
    <dbReference type="NCBI Taxonomy" id="543379"/>
    <lineage>
        <taxon>Eukaryota</taxon>
        <taxon>Metazoa</taxon>
        <taxon>Ecdysozoa</taxon>
        <taxon>Arthropoda</taxon>
        <taxon>Hexapoda</taxon>
        <taxon>Insecta</taxon>
        <taxon>Pterygota</taxon>
        <taxon>Neoptera</taxon>
        <taxon>Endopterygota</taxon>
        <taxon>Hymenoptera</taxon>
        <taxon>Apocrita</taxon>
        <taxon>Proctotrupomorpha</taxon>
        <taxon>Chalcidoidea</taxon>
        <taxon>Pteromalidae</taxon>
        <taxon>Pteromalinae</taxon>
        <taxon>Trichomalopsis</taxon>
    </lineage>
</organism>
<reference evidence="1 2" key="1">
    <citation type="journal article" date="2017" name="Curr. Biol.">
        <title>The Evolution of Venom by Co-option of Single-Copy Genes.</title>
        <authorList>
            <person name="Martinson E.O."/>
            <person name="Mrinalini"/>
            <person name="Kelkar Y.D."/>
            <person name="Chang C.H."/>
            <person name="Werren J.H."/>
        </authorList>
    </citation>
    <scope>NUCLEOTIDE SEQUENCE [LARGE SCALE GENOMIC DNA]</scope>
    <source>
        <strain evidence="1 2">Alberta</strain>
        <tissue evidence="1">Whole body</tissue>
    </source>
</reference>
<protein>
    <submittedName>
        <fullName evidence="1">Uncharacterized protein</fullName>
    </submittedName>
</protein>
<sequence>MSLFSVKLQETTLLLITLGTRYF</sequence>
<dbReference type="Proteomes" id="UP000215335">
    <property type="component" value="Unassembled WGS sequence"/>
</dbReference>
<dbReference type="EMBL" id="NNAY01002112">
    <property type="protein sequence ID" value="OXU22048.1"/>
    <property type="molecule type" value="Genomic_DNA"/>
</dbReference>
<proteinExistence type="predicted"/>
<dbReference type="AlphaFoldDB" id="A0A232EUL4"/>
<name>A0A232EUL4_9HYME</name>
<gene>
    <name evidence="1" type="ORF">TSAR_014298</name>
</gene>